<feature type="compositionally biased region" description="Basic residues" evidence="1">
    <location>
        <begin position="81"/>
        <end position="90"/>
    </location>
</feature>
<dbReference type="Proteomes" id="UP000799538">
    <property type="component" value="Unassembled WGS sequence"/>
</dbReference>
<feature type="compositionally biased region" description="Polar residues" evidence="1">
    <location>
        <begin position="145"/>
        <end position="159"/>
    </location>
</feature>
<proteinExistence type="predicted"/>
<dbReference type="AlphaFoldDB" id="A0A6A6G1D5"/>
<gene>
    <name evidence="2" type="ORF">BDZ85DRAFT_45507</name>
</gene>
<evidence type="ECO:0000313" key="3">
    <source>
        <dbReference type="Proteomes" id="UP000799538"/>
    </source>
</evidence>
<feature type="compositionally biased region" description="Low complexity" evidence="1">
    <location>
        <begin position="53"/>
        <end position="62"/>
    </location>
</feature>
<feature type="region of interest" description="Disordered" evidence="1">
    <location>
        <begin position="116"/>
        <end position="159"/>
    </location>
</feature>
<organism evidence="2 3">
    <name type="scientific">Elsinoe ampelina</name>
    <dbReference type="NCBI Taxonomy" id="302913"/>
    <lineage>
        <taxon>Eukaryota</taxon>
        <taxon>Fungi</taxon>
        <taxon>Dikarya</taxon>
        <taxon>Ascomycota</taxon>
        <taxon>Pezizomycotina</taxon>
        <taxon>Dothideomycetes</taxon>
        <taxon>Dothideomycetidae</taxon>
        <taxon>Myriangiales</taxon>
        <taxon>Elsinoaceae</taxon>
        <taxon>Elsinoe</taxon>
    </lineage>
</organism>
<sequence>MQDMISKVLRRLTIIFPHGPLRKECLFNTAKLPTSPSPAIFPPHQLSPAGPISSSQNSPRSSGLQDHLDPPAQCSASWPRNQRHLSHSRRTLTPIPHAPALLPTIYPLYLPHTRGVIQPPPRCRPKRSPNDRDASLPPPDRLPESLQTKVQSTSALRAS</sequence>
<protein>
    <submittedName>
        <fullName evidence="2">Uncharacterized protein</fullName>
    </submittedName>
</protein>
<keyword evidence="3" id="KW-1185">Reference proteome</keyword>
<name>A0A6A6G1D5_9PEZI</name>
<evidence type="ECO:0000313" key="2">
    <source>
        <dbReference type="EMBL" id="KAF2219348.1"/>
    </source>
</evidence>
<reference evidence="3" key="1">
    <citation type="journal article" date="2020" name="Stud. Mycol.">
        <title>101 Dothideomycetes genomes: A test case for predicting lifestyles and emergence of pathogens.</title>
        <authorList>
            <person name="Haridas S."/>
            <person name="Albert R."/>
            <person name="Binder M."/>
            <person name="Bloem J."/>
            <person name="LaButti K."/>
            <person name="Salamov A."/>
            <person name="Andreopoulos B."/>
            <person name="Baker S."/>
            <person name="Barry K."/>
            <person name="Bills G."/>
            <person name="Bluhm B."/>
            <person name="Cannon C."/>
            <person name="Castanera R."/>
            <person name="Culley D."/>
            <person name="Daum C."/>
            <person name="Ezra D."/>
            <person name="Gonzalez J."/>
            <person name="Henrissat B."/>
            <person name="Kuo A."/>
            <person name="Liang C."/>
            <person name="Lipzen A."/>
            <person name="Lutzoni F."/>
            <person name="Magnuson J."/>
            <person name="Mondo S."/>
            <person name="Nolan M."/>
            <person name="Ohm R."/>
            <person name="Pangilinan J."/>
            <person name="Park H.-J."/>
            <person name="Ramirez L."/>
            <person name="Alfaro M."/>
            <person name="Sun H."/>
            <person name="Tritt A."/>
            <person name="Yoshinaga Y."/>
            <person name="Zwiers L.-H."/>
            <person name="Turgeon B."/>
            <person name="Goodwin S."/>
            <person name="Spatafora J."/>
            <person name="Crous P."/>
            <person name="Grigoriev I."/>
        </authorList>
    </citation>
    <scope>NUCLEOTIDE SEQUENCE [LARGE SCALE GENOMIC DNA]</scope>
    <source>
        <strain evidence="3">CECT 20119</strain>
    </source>
</reference>
<dbReference type="EMBL" id="ML992517">
    <property type="protein sequence ID" value="KAF2219348.1"/>
    <property type="molecule type" value="Genomic_DNA"/>
</dbReference>
<accession>A0A6A6G1D5</accession>
<feature type="region of interest" description="Disordered" evidence="1">
    <location>
        <begin position="37"/>
        <end position="96"/>
    </location>
</feature>
<evidence type="ECO:0000256" key="1">
    <source>
        <dbReference type="SAM" id="MobiDB-lite"/>
    </source>
</evidence>